<dbReference type="InterPro" id="IPR012966">
    <property type="entry name" value="AHD"/>
</dbReference>
<proteinExistence type="predicted"/>
<feature type="compositionally biased region" description="Basic and acidic residues" evidence="2">
    <location>
        <begin position="1690"/>
        <end position="1711"/>
    </location>
</feature>
<feature type="compositionally biased region" description="Polar residues" evidence="2">
    <location>
        <begin position="642"/>
        <end position="671"/>
    </location>
</feature>
<feature type="compositionally biased region" description="Polar residues" evidence="2">
    <location>
        <begin position="746"/>
        <end position="785"/>
    </location>
</feature>
<feature type="compositionally biased region" description="Polar residues" evidence="2">
    <location>
        <begin position="1661"/>
        <end position="1688"/>
    </location>
</feature>
<evidence type="ECO:0000256" key="2">
    <source>
        <dbReference type="SAM" id="MobiDB-lite"/>
    </source>
</evidence>
<feature type="compositionally biased region" description="Basic residues" evidence="2">
    <location>
        <begin position="1"/>
        <end position="11"/>
    </location>
</feature>
<feature type="compositionally biased region" description="Basic and acidic residues" evidence="2">
    <location>
        <begin position="1425"/>
        <end position="1437"/>
    </location>
</feature>
<feature type="region of interest" description="Disordered" evidence="2">
    <location>
        <begin position="487"/>
        <end position="507"/>
    </location>
</feature>
<evidence type="ECO:0000313" key="4">
    <source>
        <dbReference type="EMBL" id="CAD6195495.1"/>
    </source>
</evidence>
<evidence type="ECO:0000259" key="3">
    <source>
        <dbReference type="Pfam" id="PF08174"/>
    </source>
</evidence>
<feature type="region of interest" description="Disordered" evidence="2">
    <location>
        <begin position="1596"/>
        <end position="1711"/>
    </location>
</feature>
<feature type="compositionally biased region" description="Basic and acidic residues" evidence="2">
    <location>
        <begin position="1280"/>
        <end position="1289"/>
    </location>
</feature>
<feature type="compositionally biased region" description="Polar residues" evidence="2">
    <location>
        <begin position="729"/>
        <end position="739"/>
    </location>
</feature>
<feature type="region of interest" description="Disordered" evidence="2">
    <location>
        <begin position="1126"/>
        <end position="1155"/>
    </location>
</feature>
<keyword evidence="5" id="KW-1185">Reference proteome</keyword>
<dbReference type="SUPFAM" id="SSF50729">
    <property type="entry name" value="PH domain-like"/>
    <property type="match status" value="1"/>
</dbReference>
<feature type="compositionally biased region" description="Polar residues" evidence="2">
    <location>
        <begin position="866"/>
        <end position="888"/>
    </location>
</feature>
<feature type="region of interest" description="Disordered" evidence="2">
    <location>
        <begin position="1065"/>
        <end position="1097"/>
    </location>
</feature>
<feature type="region of interest" description="Disordered" evidence="2">
    <location>
        <begin position="1813"/>
        <end position="1835"/>
    </location>
</feature>
<dbReference type="Gene3D" id="2.30.29.30">
    <property type="entry name" value="Pleckstrin-homology domain (PH domain)/Phosphotyrosine-binding domain (PTB)"/>
    <property type="match status" value="1"/>
</dbReference>
<feature type="compositionally biased region" description="Basic and acidic residues" evidence="2">
    <location>
        <begin position="717"/>
        <end position="728"/>
    </location>
</feature>
<feature type="compositionally biased region" description="Polar residues" evidence="2">
    <location>
        <begin position="1137"/>
        <end position="1155"/>
    </location>
</feature>
<dbReference type="GO" id="GO:0000915">
    <property type="term" value="P:actomyosin contractile ring assembly"/>
    <property type="evidence" value="ECO:0007669"/>
    <property type="project" value="TreeGrafter"/>
</dbReference>
<feature type="compositionally biased region" description="Polar residues" evidence="2">
    <location>
        <begin position="1068"/>
        <end position="1078"/>
    </location>
</feature>
<dbReference type="GO" id="GO:0005826">
    <property type="term" value="C:actomyosin contractile ring"/>
    <property type="evidence" value="ECO:0007669"/>
    <property type="project" value="TreeGrafter"/>
</dbReference>
<feature type="compositionally biased region" description="Basic and acidic residues" evidence="2">
    <location>
        <begin position="629"/>
        <end position="641"/>
    </location>
</feature>
<feature type="region of interest" description="Disordered" evidence="2">
    <location>
        <begin position="1311"/>
        <end position="1345"/>
    </location>
</feature>
<feature type="region of interest" description="Disordered" evidence="2">
    <location>
        <begin position="712"/>
        <end position="791"/>
    </location>
</feature>
<feature type="compositionally biased region" description="Polar residues" evidence="2">
    <location>
        <begin position="1087"/>
        <end position="1097"/>
    </location>
</feature>
<dbReference type="EMBL" id="CAJGYM010000056">
    <property type="protein sequence ID" value="CAD6195495.1"/>
    <property type="molecule type" value="Genomic_DNA"/>
</dbReference>
<feature type="region of interest" description="Disordered" evidence="2">
    <location>
        <begin position="1850"/>
        <end position="1879"/>
    </location>
</feature>
<feature type="domain" description="Anillin homology" evidence="3">
    <location>
        <begin position="2049"/>
        <end position="2181"/>
    </location>
</feature>
<dbReference type="GO" id="GO:0000281">
    <property type="term" value="P:mitotic cytokinesis"/>
    <property type="evidence" value="ECO:0007669"/>
    <property type="project" value="TreeGrafter"/>
</dbReference>
<gene>
    <name evidence="4" type="ORF">CAUJ_LOCUS11414</name>
</gene>
<dbReference type="GO" id="GO:0031106">
    <property type="term" value="P:septin ring organization"/>
    <property type="evidence" value="ECO:0007669"/>
    <property type="project" value="TreeGrafter"/>
</dbReference>
<name>A0A8S1HJM8_9PELO</name>
<feature type="compositionally biased region" description="Polar residues" evidence="2">
    <location>
        <begin position="1870"/>
        <end position="1879"/>
    </location>
</feature>
<feature type="compositionally biased region" description="Polar residues" evidence="2">
    <location>
        <begin position="1332"/>
        <end position="1343"/>
    </location>
</feature>
<feature type="region of interest" description="Disordered" evidence="2">
    <location>
        <begin position="1536"/>
        <end position="1584"/>
    </location>
</feature>
<feature type="region of interest" description="Disordered" evidence="2">
    <location>
        <begin position="1374"/>
        <end position="1437"/>
    </location>
</feature>
<dbReference type="InterPro" id="IPR051364">
    <property type="entry name" value="Cytokinesis/Rho-signaling"/>
</dbReference>
<feature type="compositionally biased region" description="Polar residues" evidence="2">
    <location>
        <begin position="30"/>
        <end position="48"/>
    </location>
</feature>
<feature type="coiled-coil region" evidence="1">
    <location>
        <begin position="1440"/>
        <end position="1469"/>
    </location>
</feature>
<feature type="region of interest" description="Disordered" evidence="2">
    <location>
        <begin position="854"/>
        <end position="888"/>
    </location>
</feature>
<dbReference type="PANTHER" id="PTHR21538:SF23">
    <property type="entry name" value="ANILLIN"/>
    <property type="match status" value="1"/>
</dbReference>
<dbReference type="PANTHER" id="PTHR21538">
    <property type="entry name" value="ANILLIN/RHOTEKIN RTKN"/>
    <property type="match status" value="1"/>
</dbReference>
<dbReference type="OrthoDB" id="5915976at2759"/>
<feature type="compositionally biased region" description="Basic and acidic residues" evidence="2">
    <location>
        <begin position="1850"/>
        <end position="1869"/>
    </location>
</feature>
<comment type="caution">
    <text evidence="4">The sequence shown here is derived from an EMBL/GenBank/DDBJ whole genome shotgun (WGS) entry which is preliminary data.</text>
</comment>
<reference evidence="4" key="1">
    <citation type="submission" date="2020-10" db="EMBL/GenBank/DDBJ databases">
        <authorList>
            <person name="Kikuchi T."/>
        </authorList>
    </citation>
    <scope>NUCLEOTIDE SEQUENCE</scope>
    <source>
        <strain evidence="4">NKZ352</strain>
    </source>
</reference>
<feature type="compositionally biased region" description="Basic and acidic residues" evidence="2">
    <location>
        <begin position="563"/>
        <end position="574"/>
    </location>
</feature>
<feature type="compositionally biased region" description="Polar residues" evidence="2">
    <location>
        <begin position="619"/>
        <end position="628"/>
    </location>
</feature>
<sequence length="2322" mass="260252">MGKNKGKRNRGGGRNTSKNETNDSLDFGTNRGNINTRNQPTNNANPNQFGAGKSHGGFSTGAFGAAGGLDVDDSLNQSEIVVPVNNPGHGDAGYDVVDRLGYAEPKPRSRQISVSSHKSQIHGSKSNIFDYAANDYGHQGDEIEIQSSDFRGKESFGGSQQILARSRANSGYLNEPSNNIFSSRGNLLPQNEPINVRSRAASHVSDRAGLEDVDYRTSYAAPQNLHKSETNINRDEHFLNPTNRSNSVYSHKSAFDVDQRGQVVDIPVNRNRSVSVASRKSGFGQGEEVHIPITKRNSVSIASRTSGYGHHEPDFPQNEVEIPVTRERTMSIASNGGGDVGQGREVEIPITRGRSYSVAPGKTDRQNENEGEAVEIPINRQRSLSVAARTSGSDRPTELLQIPVKPKPRSRTVSFNDQQAEAEAKAELDAAFGPAGSHLSINHSRHSLHPHTLKRATSSVIPGDPEPFRRTSAANSVVSHKSGFENGDFFERRNAPSRNRLDSVSSAQNNRETLDDFGLGDAANERILASSRTNSVLSDMIPARGDDFMVPRIPRSRHASTNSHREMHEHDSRDVGTAGDNSVRAIHEDPYSQHRLSRLSIHTNNDEFVLVGGHPPGQDSASNSMHSTCRTDDFNEGHDGTWRSSGARTSMQNLKSTSTDQLLTRSGSSIRSEIHASRDDVFEDDDVLHNHEIVIPNQPTLDRPPVPRILLNDQEMGESRRSSQDVSEKTSTYRGSQRNLARDAFGSSSTNTSSHQPNYSSNTETRKTSFGSESNIPYTRDSYTSSKRDLSSLSARDLYLRSRATSRASMASTNTEDHLRQAYEYSKRLEDQMPVISSREPSLLDCQTSRTLIGSRDDVNRAASVERSTGNQQKNKPMSRSASISSNVGNPVDRVVFSEIPTLYSHPDDRFDDDAEGEPFRPTSEHLRTPMNAKIAPNRPRILEHQTSINIPSVNSNIYANATEMTVPISLSSRSTSAANSINRRSRQPSFNEAPVRPLIVTSALTPLAQKKSKSVTQSDQNLFTPQTVAREPRCVKKFFQPLTSDIAVQTGGSIRLRQAAAIEQHNPDSANPENLSNNKEEERNLDNSFTMKGTSRPLMNNSFERTGHPAASVLNSFLQGRLDKDREADVSCGGPHSSQSNSSHQVTIVQQSSSTNTLYREKFEATERFRDNVKEEENFMECKWSNSARPEHENPYTLQKAQPPKSFEENSNVFKKSGANLPNAQQVLPMDTHHHDLRAAILSEARSPKASKATTPSMNTTKNSFNFTTPIRPSPSDRAPPKPWRDRMAAGSTASSTPVDRMAVEIPLNANKSVLTNEQTESPYKSDRKTSASTDHSSNTGSRVMIDARWTDPKRFGDTIRKHVPRGRIKDLATAFDNIQSPGKTAEQSMGRTSRDTTQVPWKSSAQDFSRPQEPQNLRTQEAFVHESEKSTAEEDSMIDHYKRALAEHEERKKRERERDNLRQMQNRGDFAGRQDYLAKTPEKKFEHERGSDFYRHSFDRVSTASSRPESLHRTSTPVHELHKPPVMESAFGRIPSIRETTSQQPTSYYRPQYNEYKPKPMSPTKPNFAVSKTSTSSKPGAGVVRSLTQNYERHYGDQSPAGSRHKRSRSAAPAEYRDAVPTYGHYEQNPNEAQHDYESQPPQQHAARFSRHDALRSHIPTSKNRSSSAHPRNFNTSRPLQASPDMNRNYEHSKEKTGKFESPNNDEKYSYGLRTEEESSIRGKIDRMFDFVQDESPTSHQQLSSMESNRSRFEKFGQNVPANRFAGYVPVEKQRYYDQKGEWDRILRSEDPYLRDVDSFDFKFDKTSEMDDMSERTSTMRHHGSPPGSSLAYSLSGYREMQRAFRDKDRTRDGLHNDQKSQHEHLEQSPQHQEPQFFRSQTMAAPHAGQSMAAYRTRYLLGTPAAVEKVTLDKRVPTALATSTPLDSPSSRLNAADNFSAGKSDYNDNDTFMSSISAASVAELQMDYRRKIEKITHMVKTTDKQIELNELALADALSKGRSMQALSAHRSLLLSRELSRVQRDELRRLHALSAIRRPPPPLSFNVKSSVVVSNIVVQLNKNFCQRQHDNGSYAFVVLLKCGHEVDATEVAPLLVNQKTQVDQLFFGKQIRFADLPVDYMIKLEVYAMRLPEVKVEQPSNSFTSKCKTLIGPPQRKIDPQSLETGFRLRGRMSLDRDAAGDRCFYLDDVAYPLEGTVKIRTQCSSLPDAIEVDYRGFLSVYQTVSGMASWDRYWAVLRRGVVFFWKYPDDEQLDKHPLMQIDLTKCTNHAIDKMRDGRLPEAPFVCHRNPRRLGFVGYGEETCPFVGRFARLAQRLALCH</sequence>
<feature type="compositionally biased region" description="Polar residues" evidence="2">
    <location>
        <begin position="1540"/>
        <end position="1551"/>
    </location>
</feature>
<keyword evidence="1" id="KW-0175">Coiled coil</keyword>
<feature type="region of interest" description="Disordered" evidence="2">
    <location>
        <begin position="1"/>
        <end position="56"/>
    </location>
</feature>
<accession>A0A8S1HJM8</accession>
<dbReference type="Proteomes" id="UP000835052">
    <property type="component" value="Unassembled WGS sequence"/>
</dbReference>
<dbReference type="InterPro" id="IPR011993">
    <property type="entry name" value="PH-like_dom_sf"/>
</dbReference>
<feature type="region of interest" description="Disordered" evidence="2">
    <location>
        <begin position="1247"/>
        <end position="1298"/>
    </location>
</feature>
<feature type="region of interest" description="Disordered" evidence="2">
    <location>
        <begin position="555"/>
        <end position="577"/>
    </location>
</feature>
<feature type="compositionally biased region" description="Polar residues" evidence="2">
    <location>
        <begin position="1378"/>
        <end position="1421"/>
    </location>
</feature>
<protein>
    <recommendedName>
        <fullName evidence="3">Anillin homology domain-containing protein</fullName>
    </recommendedName>
</protein>
<feature type="compositionally biased region" description="Polar residues" evidence="2">
    <location>
        <begin position="1253"/>
        <end position="1272"/>
    </location>
</feature>
<organism evidence="4 5">
    <name type="scientific">Caenorhabditis auriculariae</name>
    <dbReference type="NCBI Taxonomy" id="2777116"/>
    <lineage>
        <taxon>Eukaryota</taxon>
        <taxon>Metazoa</taxon>
        <taxon>Ecdysozoa</taxon>
        <taxon>Nematoda</taxon>
        <taxon>Chromadorea</taxon>
        <taxon>Rhabditida</taxon>
        <taxon>Rhabditina</taxon>
        <taxon>Rhabditomorpha</taxon>
        <taxon>Rhabditoidea</taxon>
        <taxon>Rhabditidae</taxon>
        <taxon>Peloderinae</taxon>
        <taxon>Caenorhabditis</taxon>
    </lineage>
</organism>
<evidence type="ECO:0000256" key="1">
    <source>
        <dbReference type="SAM" id="Coils"/>
    </source>
</evidence>
<dbReference type="Pfam" id="PF08174">
    <property type="entry name" value="Anillin"/>
    <property type="match status" value="1"/>
</dbReference>
<evidence type="ECO:0000313" key="5">
    <source>
        <dbReference type="Proteomes" id="UP000835052"/>
    </source>
</evidence>
<feature type="region of interest" description="Disordered" evidence="2">
    <location>
        <begin position="613"/>
        <end position="671"/>
    </location>
</feature>
<feature type="compositionally biased region" description="Polar residues" evidence="2">
    <location>
        <begin position="1311"/>
        <end position="1324"/>
    </location>
</feature>